<evidence type="ECO:0000256" key="2">
    <source>
        <dbReference type="SAM" id="MobiDB-lite"/>
    </source>
</evidence>
<dbReference type="InterPro" id="IPR039420">
    <property type="entry name" value="WalR-like"/>
</dbReference>
<organism evidence="3 4">
    <name type="scientific">Enemella dayhoffiae</name>
    <dbReference type="NCBI Taxonomy" id="2016507"/>
    <lineage>
        <taxon>Bacteria</taxon>
        <taxon>Bacillati</taxon>
        <taxon>Actinomycetota</taxon>
        <taxon>Actinomycetes</taxon>
        <taxon>Propionibacteriales</taxon>
        <taxon>Propionibacteriaceae</taxon>
        <taxon>Enemella</taxon>
    </lineage>
</organism>
<feature type="compositionally biased region" description="Low complexity" evidence="2">
    <location>
        <begin position="82"/>
        <end position="104"/>
    </location>
</feature>
<sequence length="219" mass="23121">MAGARGPVRQRLAGGVRPRGAADPAGAGRSRSRVRARAGRLWADLGRGLDPRHRAAAHRALTLPPPGGSPPLNRAYPRTLLAAPRPQARPAAGGPAARGRPDRGANGAEAIELARPERPDVILMDLRMPVLDGSRRPAGSLKISHQHEDPGAHHLQRRQLVTGALGAGARGFLLKDADPAMVLDGIRAVHRGEGVLDPAVATHVVAAWRHTAKRSWQSS</sequence>
<gene>
    <name evidence="3" type="ORF">CGZ93_00145</name>
</gene>
<reference evidence="3 4" key="1">
    <citation type="submission" date="2017-07" db="EMBL/GenBank/DDBJ databases">
        <title>Draft whole genome sequences of clinical Proprionibacteriaceae strains.</title>
        <authorList>
            <person name="Bernier A.-M."/>
            <person name="Bernard K."/>
            <person name="Domingo M.-C."/>
        </authorList>
    </citation>
    <scope>NUCLEOTIDE SEQUENCE [LARGE SCALE GENOMIC DNA]</scope>
    <source>
        <strain evidence="3 4">NML 130396</strain>
    </source>
</reference>
<comment type="caution">
    <text evidence="3">The sequence shown here is derived from an EMBL/GenBank/DDBJ whole genome shotgun (WGS) entry which is preliminary data.</text>
</comment>
<dbReference type="InterPro" id="IPR058245">
    <property type="entry name" value="NreC/VraR/RcsB-like_REC"/>
</dbReference>
<feature type="region of interest" description="Disordered" evidence="2">
    <location>
        <begin position="1"/>
        <end position="35"/>
    </location>
</feature>
<keyword evidence="4" id="KW-1185">Reference proteome</keyword>
<feature type="region of interest" description="Disordered" evidence="2">
    <location>
        <begin position="48"/>
        <end position="104"/>
    </location>
</feature>
<proteinExistence type="predicted"/>
<dbReference type="SUPFAM" id="SSF52172">
    <property type="entry name" value="CheY-like"/>
    <property type="match status" value="1"/>
</dbReference>
<evidence type="ECO:0000313" key="3">
    <source>
        <dbReference type="EMBL" id="OYO24933.1"/>
    </source>
</evidence>
<evidence type="ECO:0008006" key="5">
    <source>
        <dbReference type="Google" id="ProtNLM"/>
    </source>
</evidence>
<dbReference type="PANTHER" id="PTHR43214">
    <property type="entry name" value="TWO-COMPONENT RESPONSE REGULATOR"/>
    <property type="match status" value="1"/>
</dbReference>
<dbReference type="Gene3D" id="3.40.50.2300">
    <property type="match status" value="1"/>
</dbReference>
<protein>
    <recommendedName>
        <fullName evidence="5">Response regulator transcription factor</fullName>
    </recommendedName>
</protein>
<evidence type="ECO:0000256" key="1">
    <source>
        <dbReference type="ARBA" id="ARBA00023125"/>
    </source>
</evidence>
<name>A0A255HDE2_9ACTN</name>
<dbReference type="EMBL" id="NMVQ01000001">
    <property type="protein sequence ID" value="OYO24933.1"/>
    <property type="molecule type" value="Genomic_DNA"/>
</dbReference>
<dbReference type="AlphaFoldDB" id="A0A255HDE2"/>
<dbReference type="OrthoDB" id="9808843at2"/>
<keyword evidence="1" id="KW-0238">DNA-binding</keyword>
<dbReference type="GO" id="GO:0003677">
    <property type="term" value="F:DNA binding"/>
    <property type="evidence" value="ECO:0007669"/>
    <property type="project" value="UniProtKB-KW"/>
</dbReference>
<dbReference type="InterPro" id="IPR011006">
    <property type="entry name" value="CheY-like_superfamily"/>
</dbReference>
<evidence type="ECO:0000313" key="4">
    <source>
        <dbReference type="Proteomes" id="UP000216311"/>
    </source>
</evidence>
<dbReference type="Proteomes" id="UP000216311">
    <property type="component" value="Unassembled WGS sequence"/>
</dbReference>
<feature type="compositionally biased region" description="Low complexity" evidence="2">
    <location>
        <begin position="13"/>
        <end position="29"/>
    </location>
</feature>
<dbReference type="CDD" id="cd17535">
    <property type="entry name" value="REC_NarL-like"/>
    <property type="match status" value="1"/>
</dbReference>
<accession>A0A255HDE2</accession>